<dbReference type="InterPro" id="IPR036890">
    <property type="entry name" value="HATPase_C_sf"/>
</dbReference>
<reference evidence="5 6" key="1">
    <citation type="submission" date="2019-07" db="EMBL/GenBank/DDBJ databases">
        <title>De Novo Assembly of kiwifruit Actinidia rufa.</title>
        <authorList>
            <person name="Sugita-Konishi S."/>
            <person name="Sato K."/>
            <person name="Mori E."/>
            <person name="Abe Y."/>
            <person name="Kisaki G."/>
            <person name="Hamano K."/>
            <person name="Suezawa K."/>
            <person name="Otani M."/>
            <person name="Fukuda T."/>
            <person name="Manabe T."/>
            <person name="Gomi K."/>
            <person name="Tabuchi M."/>
            <person name="Akimitsu K."/>
            <person name="Kataoka I."/>
        </authorList>
    </citation>
    <scope>NUCLEOTIDE SEQUENCE [LARGE SCALE GENOMIC DNA]</scope>
    <source>
        <strain evidence="6">cv. Fuchu</strain>
    </source>
</reference>
<comment type="similarity">
    <text evidence="1">Belongs to the heat shock protein 90 family.</text>
</comment>
<comment type="caution">
    <text evidence="5">The sequence shown here is derived from an EMBL/GenBank/DDBJ whole genome shotgun (WGS) entry which is preliminary data.</text>
</comment>
<dbReference type="OrthoDB" id="28737at2759"/>
<dbReference type="GO" id="GO:0005524">
    <property type="term" value="F:ATP binding"/>
    <property type="evidence" value="ECO:0007669"/>
    <property type="project" value="UniProtKB-KW"/>
</dbReference>
<dbReference type="InterPro" id="IPR020575">
    <property type="entry name" value="Hsp90_N"/>
</dbReference>
<sequence length="103" mass="11295">MVLYVKQDVSPVLSFAVLKRIHPQPDLFIYIIPDKSNNTLSIIDNGIGMTRADLVNNLGTIARSGTKKFMEAIAAGANVSLIWQFGVGFYSTVVRPGFLIHAM</sequence>
<dbReference type="AlphaFoldDB" id="A0A7J0GED6"/>
<protein>
    <submittedName>
        <fullName evidence="5">Heat shock protein 81-2</fullName>
    </submittedName>
</protein>
<evidence type="ECO:0000256" key="3">
    <source>
        <dbReference type="ARBA" id="ARBA00022840"/>
    </source>
</evidence>
<accession>A0A7J0GED6</accession>
<gene>
    <name evidence="5" type="ORF">Acr_20g0009720</name>
</gene>
<organism evidence="5 6">
    <name type="scientific">Actinidia rufa</name>
    <dbReference type="NCBI Taxonomy" id="165716"/>
    <lineage>
        <taxon>Eukaryota</taxon>
        <taxon>Viridiplantae</taxon>
        <taxon>Streptophyta</taxon>
        <taxon>Embryophyta</taxon>
        <taxon>Tracheophyta</taxon>
        <taxon>Spermatophyta</taxon>
        <taxon>Magnoliopsida</taxon>
        <taxon>eudicotyledons</taxon>
        <taxon>Gunneridae</taxon>
        <taxon>Pentapetalae</taxon>
        <taxon>asterids</taxon>
        <taxon>Ericales</taxon>
        <taxon>Actinidiaceae</taxon>
        <taxon>Actinidia</taxon>
    </lineage>
</organism>
<evidence type="ECO:0000256" key="2">
    <source>
        <dbReference type="ARBA" id="ARBA00022741"/>
    </source>
</evidence>
<proteinExistence type="inferred from homology"/>
<dbReference type="GO" id="GO:0140662">
    <property type="term" value="F:ATP-dependent protein folding chaperone"/>
    <property type="evidence" value="ECO:0007669"/>
    <property type="project" value="InterPro"/>
</dbReference>
<dbReference type="SUPFAM" id="SSF55874">
    <property type="entry name" value="ATPase domain of HSP90 chaperone/DNA topoisomerase II/histidine kinase"/>
    <property type="match status" value="1"/>
</dbReference>
<name>A0A7J0GED6_9ERIC</name>
<dbReference type="GO" id="GO:0051082">
    <property type="term" value="F:unfolded protein binding"/>
    <property type="evidence" value="ECO:0007669"/>
    <property type="project" value="InterPro"/>
</dbReference>
<keyword evidence="2" id="KW-0547">Nucleotide-binding</keyword>
<keyword evidence="5" id="KW-0346">Stress response</keyword>
<keyword evidence="3" id="KW-0067">ATP-binding</keyword>
<evidence type="ECO:0000313" key="6">
    <source>
        <dbReference type="Proteomes" id="UP000585474"/>
    </source>
</evidence>
<dbReference type="Gene3D" id="3.30.565.10">
    <property type="entry name" value="Histidine kinase-like ATPase, C-terminal domain"/>
    <property type="match status" value="1"/>
</dbReference>
<dbReference type="GO" id="GO:0016887">
    <property type="term" value="F:ATP hydrolysis activity"/>
    <property type="evidence" value="ECO:0007669"/>
    <property type="project" value="InterPro"/>
</dbReference>
<dbReference type="InterPro" id="IPR001404">
    <property type="entry name" value="Hsp90_fam"/>
</dbReference>
<evidence type="ECO:0000313" key="5">
    <source>
        <dbReference type="EMBL" id="GFZ09164.1"/>
    </source>
</evidence>
<dbReference type="PRINTS" id="PR00775">
    <property type="entry name" value="HEATSHOCK90"/>
</dbReference>
<evidence type="ECO:0000256" key="4">
    <source>
        <dbReference type="ARBA" id="ARBA00023186"/>
    </source>
</evidence>
<evidence type="ECO:0000256" key="1">
    <source>
        <dbReference type="ARBA" id="ARBA00008239"/>
    </source>
</evidence>
<dbReference type="EMBL" id="BJWL01000020">
    <property type="protein sequence ID" value="GFZ09164.1"/>
    <property type="molecule type" value="Genomic_DNA"/>
</dbReference>
<dbReference type="PANTHER" id="PTHR11528">
    <property type="entry name" value="HEAT SHOCK PROTEIN 90 FAMILY MEMBER"/>
    <property type="match status" value="1"/>
</dbReference>
<keyword evidence="4" id="KW-0143">Chaperone</keyword>
<dbReference type="Proteomes" id="UP000585474">
    <property type="component" value="Unassembled WGS sequence"/>
</dbReference>
<keyword evidence="6" id="KW-1185">Reference proteome</keyword>